<evidence type="ECO:0000256" key="1">
    <source>
        <dbReference type="SAM" id="MobiDB-lite"/>
    </source>
</evidence>
<dbReference type="RefSeq" id="WP_133753165.1">
    <property type="nucleotide sequence ID" value="NZ_CP171129.1"/>
</dbReference>
<keyword evidence="3" id="KW-0132">Cell division</keyword>
<evidence type="ECO:0000313" key="3">
    <source>
        <dbReference type="EMBL" id="TDT32539.1"/>
    </source>
</evidence>
<feature type="transmembrane region" description="Helical" evidence="2">
    <location>
        <begin position="72"/>
        <end position="94"/>
    </location>
</feature>
<dbReference type="EMBL" id="SOAW01000001">
    <property type="protein sequence ID" value="TDT32539.1"/>
    <property type="molecule type" value="Genomic_DNA"/>
</dbReference>
<reference evidence="3 4" key="1">
    <citation type="submission" date="2019-03" db="EMBL/GenBank/DDBJ databases">
        <title>Genomic Encyclopedia of Archaeal and Bacterial Type Strains, Phase II (KMG-II): from individual species to whole genera.</title>
        <authorList>
            <person name="Goeker M."/>
        </authorList>
    </citation>
    <scope>NUCLEOTIDE SEQUENCE [LARGE SCALE GENOMIC DNA]</scope>
    <source>
        <strain evidence="3 4">DSM 24323</strain>
    </source>
</reference>
<dbReference type="InterPro" id="IPR007060">
    <property type="entry name" value="FtsL/DivIC"/>
</dbReference>
<dbReference type="AlphaFoldDB" id="A0A4R7J849"/>
<keyword evidence="2" id="KW-1133">Transmembrane helix</keyword>
<accession>A0A4R7J849</accession>
<protein>
    <submittedName>
        <fullName evidence="3">Cell division protein FtsB</fullName>
    </submittedName>
</protein>
<organism evidence="3 4">
    <name type="scientific">Naumannella halotolerans</name>
    <dbReference type="NCBI Taxonomy" id="993414"/>
    <lineage>
        <taxon>Bacteria</taxon>
        <taxon>Bacillati</taxon>
        <taxon>Actinomycetota</taxon>
        <taxon>Actinomycetes</taxon>
        <taxon>Propionibacteriales</taxon>
        <taxon>Propionibacteriaceae</taxon>
        <taxon>Naumannella</taxon>
    </lineage>
</organism>
<feature type="region of interest" description="Disordered" evidence="1">
    <location>
        <begin position="188"/>
        <end position="228"/>
    </location>
</feature>
<keyword evidence="2" id="KW-0472">Membrane</keyword>
<feature type="compositionally biased region" description="Low complexity" evidence="1">
    <location>
        <begin position="17"/>
        <end position="47"/>
    </location>
</feature>
<keyword evidence="4" id="KW-1185">Reference proteome</keyword>
<comment type="caution">
    <text evidence="3">The sequence shown here is derived from an EMBL/GenBank/DDBJ whole genome shotgun (WGS) entry which is preliminary data.</text>
</comment>
<keyword evidence="2" id="KW-0812">Transmembrane</keyword>
<evidence type="ECO:0000256" key="2">
    <source>
        <dbReference type="SAM" id="Phobius"/>
    </source>
</evidence>
<feature type="region of interest" description="Disordered" evidence="1">
    <location>
        <begin position="1"/>
        <end position="56"/>
    </location>
</feature>
<dbReference type="Pfam" id="PF04977">
    <property type="entry name" value="DivIC"/>
    <property type="match status" value="1"/>
</dbReference>
<sequence>MGVAQATKSRPAGRPVSSGPTRTRVGRRGTSSTSTRPGARGAAATPPAKSPQKQKRAAWLTLPGGVGVTRRAIALVMVVLMLGISYANSVRIYLNQDAEIAALQQEAEQRQLAIDDLNYELSRWQDENYVRAMARDRLGWVVPGEVGFRVIDAEGNPIGSSLDRQAQVPAAEAEPKVPWWSRLENGIAAADRPVEAEPEPSADPADEEPLTADGEAPKEVVEPAEGTG</sequence>
<feature type="compositionally biased region" description="Acidic residues" evidence="1">
    <location>
        <begin position="196"/>
        <end position="210"/>
    </location>
</feature>
<dbReference type="Proteomes" id="UP000295371">
    <property type="component" value="Unassembled WGS sequence"/>
</dbReference>
<dbReference type="OrthoDB" id="5187715at2"/>
<evidence type="ECO:0000313" key="4">
    <source>
        <dbReference type="Proteomes" id="UP000295371"/>
    </source>
</evidence>
<proteinExistence type="predicted"/>
<keyword evidence="3" id="KW-0131">Cell cycle</keyword>
<gene>
    <name evidence="3" type="ORF">CLV29_0118</name>
</gene>
<name>A0A4R7J849_9ACTN</name>
<dbReference type="GO" id="GO:0051301">
    <property type="term" value="P:cell division"/>
    <property type="evidence" value="ECO:0007669"/>
    <property type="project" value="UniProtKB-KW"/>
</dbReference>